<evidence type="ECO:0000256" key="4">
    <source>
        <dbReference type="SAM" id="MobiDB-lite"/>
    </source>
</evidence>
<dbReference type="PANTHER" id="PTHR34224:SF18">
    <property type="entry name" value="INTERACTOR OF CONSTITUTIVE ACTIVE ROPS 3"/>
    <property type="match status" value="1"/>
</dbReference>
<feature type="coiled-coil region" evidence="3">
    <location>
        <begin position="220"/>
        <end position="282"/>
    </location>
</feature>
<feature type="compositionally biased region" description="Low complexity" evidence="4">
    <location>
        <begin position="25"/>
        <end position="40"/>
    </location>
</feature>
<dbReference type="PANTHER" id="PTHR34224">
    <property type="entry name" value="INTERACTOR OF CONSTITUTIVE ACTIVE ROPS 2, CHLOROPLASTIC-RELATED"/>
    <property type="match status" value="1"/>
</dbReference>
<feature type="coiled-coil region" evidence="3">
    <location>
        <begin position="92"/>
        <end position="147"/>
    </location>
</feature>
<gene>
    <name evidence="5" type="ORF">SSX86_001090</name>
</gene>
<evidence type="ECO:0000313" key="5">
    <source>
        <dbReference type="EMBL" id="KAK9079419.1"/>
    </source>
</evidence>
<comment type="similarity">
    <text evidence="1">Belongs to the ICR family.</text>
</comment>
<proteinExistence type="inferred from homology"/>
<feature type="compositionally biased region" description="Basic and acidic residues" evidence="4">
    <location>
        <begin position="83"/>
        <end position="92"/>
    </location>
</feature>
<feature type="compositionally biased region" description="Basic and acidic residues" evidence="4">
    <location>
        <begin position="156"/>
        <end position="165"/>
    </location>
</feature>
<feature type="compositionally biased region" description="Low complexity" evidence="4">
    <location>
        <begin position="1"/>
        <end position="16"/>
    </location>
</feature>
<evidence type="ECO:0000313" key="6">
    <source>
        <dbReference type="Proteomes" id="UP001408789"/>
    </source>
</evidence>
<feature type="coiled-coil region" evidence="3">
    <location>
        <begin position="324"/>
        <end position="475"/>
    </location>
</feature>
<keyword evidence="2 3" id="KW-0175">Coiled coil</keyword>
<keyword evidence="6" id="KW-1185">Reference proteome</keyword>
<feature type="region of interest" description="Disordered" evidence="4">
    <location>
        <begin position="147"/>
        <end position="175"/>
    </location>
</feature>
<evidence type="ECO:0000256" key="2">
    <source>
        <dbReference type="ARBA" id="ARBA00023054"/>
    </source>
</evidence>
<protein>
    <submittedName>
        <fullName evidence="5">Uncharacterized protein</fullName>
    </submittedName>
</protein>
<feature type="region of interest" description="Disordered" evidence="4">
    <location>
        <begin position="539"/>
        <end position="574"/>
    </location>
</feature>
<feature type="compositionally biased region" description="Polar residues" evidence="4">
    <location>
        <begin position="166"/>
        <end position="175"/>
    </location>
</feature>
<dbReference type="InterPro" id="IPR029688">
    <property type="entry name" value="ICR"/>
</dbReference>
<feature type="region of interest" description="Disordered" evidence="4">
    <location>
        <begin position="1"/>
        <end position="92"/>
    </location>
</feature>
<evidence type="ECO:0000256" key="3">
    <source>
        <dbReference type="SAM" id="Coils"/>
    </source>
</evidence>
<feature type="compositionally biased region" description="Polar residues" evidence="4">
    <location>
        <begin position="55"/>
        <end position="69"/>
    </location>
</feature>
<dbReference type="Proteomes" id="UP001408789">
    <property type="component" value="Unassembled WGS sequence"/>
</dbReference>
<sequence>MQTPKTSGSTKRSSGSEVGRRISPRSESSSASGSGRSSGRVVRQLKTSGLEPDPSGSQSSSRTPKTASPKTVDRVSPRGPVTELRKNRPGRIVELETQVTQLEDALRTVKDQLIVSESWKKQAKIDAEESRNELLALSLRLEESQKLLDRPSSNDTHNEHNDDQSASKSNLSTIPKPSLADSAALAAALLEIDQLKVKLDTTSESEATKTKQAESAETEVHILKENMAETLSVMKEMKNQLEDCKVSESRAQAFATETLLQLETAKKNMESLSLNSDAYNAMVLELEQTRARVCSLEGMVERMKKTGQESESDMRFNEEQASQTVELTAELKKSKEDIEELKANLMDKETELQCVVEENDDLNAKLASLIAGIQENESEQEIKGLKSKLTGLETELSEKSDENEKLKQEIEKLTSLEIELHKKSDENENLKLEIHRTKGVVEESKQDVNSLKSKLTILESEVFEKSDENEKLKLEIKKMDDVTKAVKTNNCELDEELRKLKLQMGQWRKAAEVATAMLCDENSDNNGRLVADRAWSMGHYSPRKKMDTGSPYSMEIDNDNDDDNDEGNLSKKNGNMLKRIGVLWKKPQNK</sequence>
<dbReference type="AlphaFoldDB" id="A0AAP0DYD1"/>
<dbReference type="EMBL" id="JBCNJP010000003">
    <property type="protein sequence ID" value="KAK9079419.1"/>
    <property type="molecule type" value="Genomic_DNA"/>
</dbReference>
<accession>A0AAP0DYD1</accession>
<feature type="compositionally biased region" description="Acidic residues" evidence="4">
    <location>
        <begin position="556"/>
        <end position="566"/>
    </location>
</feature>
<name>A0AAP0DYD1_9ASTR</name>
<reference evidence="5 6" key="1">
    <citation type="submission" date="2024-04" db="EMBL/GenBank/DDBJ databases">
        <title>The reference genome of an endangered Asteraceae, Deinandra increscens subsp. villosa, native to the Central Coast of California.</title>
        <authorList>
            <person name="Guilliams M."/>
            <person name="Hasenstab-Lehman K."/>
            <person name="Meyer R."/>
            <person name="Mcevoy S."/>
        </authorList>
    </citation>
    <scope>NUCLEOTIDE SEQUENCE [LARGE SCALE GENOMIC DNA]</scope>
    <source>
        <tissue evidence="5">Leaf</tissue>
    </source>
</reference>
<evidence type="ECO:0000256" key="1">
    <source>
        <dbReference type="ARBA" id="ARBA00009778"/>
    </source>
</evidence>
<organism evidence="5 6">
    <name type="scientific">Deinandra increscens subsp. villosa</name>
    <dbReference type="NCBI Taxonomy" id="3103831"/>
    <lineage>
        <taxon>Eukaryota</taxon>
        <taxon>Viridiplantae</taxon>
        <taxon>Streptophyta</taxon>
        <taxon>Embryophyta</taxon>
        <taxon>Tracheophyta</taxon>
        <taxon>Spermatophyta</taxon>
        <taxon>Magnoliopsida</taxon>
        <taxon>eudicotyledons</taxon>
        <taxon>Gunneridae</taxon>
        <taxon>Pentapetalae</taxon>
        <taxon>asterids</taxon>
        <taxon>campanulids</taxon>
        <taxon>Asterales</taxon>
        <taxon>Asteraceae</taxon>
        <taxon>Asteroideae</taxon>
        <taxon>Heliantheae alliance</taxon>
        <taxon>Madieae</taxon>
        <taxon>Madiinae</taxon>
        <taxon>Deinandra</taxon>
    </lineage>
</organism>
<comment type="caution">
    <text evidence="5">The sequence shown here is derived from an EMBL/GenBank/DDBJ whole genome shotgun (WGS) entry which is preliminary data.</text>
</comment>